<gene>
    <name evidence="2" type="ORF">A6J39_016135</name>
</gene>
<dbReference type="SUPFAM" id="SSF56281">
    <property type="entry name" value="Metallo-hydrolase/oxidoreductase"/>
    <property type="match status" value="1"/>
</dbReference>
<accession>A0AAX0WX16</accession>
<dbReference type="CDD" id="cd07735">
    <property type="entry name" value="class_II_PDE_MBL-fold"/>
    <property type="match status" value="1"/>
</dbReference>
<dbReference type="Gene3D" id="3.60.15.10">
    <property type="entry name" value="Ribonuclease Z/Hydroxyacylglutathione hydrolase-like"/>
    <property type="match status" value="1"/>
</dbReference>
<dbReference type="AlphaFoldDB" id="A0AAX0WX16"/>
<evidence type="ECO:0000256" key="1">
    <source>
        <dbReference type="PIRNR" id="PIRNR000962"/>
    </source>
</evidence>
<evidence type="ECO:0000313" key="3">
    <source>
        <dbReference type="Proteomes" id="UP000192511"/>
    </source>
</evidence>
<dbReference type="GO" id="GO:0004115">
    <property type="term" value="F:3',5'-cyclic-AMP phosphodiesterase activity"/>
    <property type="evidence" value="ECO:0007669"/>
    <property type="project" value="UniProtKB-UniRule"/>
</dbReference>
<evidence type="ECO:0000313" key="2">
    <source>
        <dbReference type="EMBL" id="PNL62613.1"/>
    </source>
</evidence>
<reference evidence="2" key="1">
    <citation type="submission" date="2017-12" db="EMBL/GenBank/DDBJ databases">
        <title>FDA dAtabase for Regulatory Grade micrObial Sequences (FDA-ARGOS): Supporting development and validation of Infectious Disease Dx tests.</title>
        <authorList>
            <person name="Kerrigan L."/>
            <person name="Tallon L.J."/>
            <person name="Sadzewicz L."/>
            <person name="Sengamalay N."/>
            <person name="Ott S."/>
            <person name="Godinez A."/>
            <person name="Nagaraj S."/>
            <person name="Vavikolanu K."/>
            <person name="Vyas G."/>
            <person name="Nadendla S."/>
            <person name="Aluvathingal J."/>
            <person name="Sichtig H."/>
        </authorList>
    </citation>
    <scope>NUCLEOTIDE SEQUENCE [LARGE SCALE GENOMIC DNA]</scope>
    <source>
        <strain evidence="2">FDAARGOS_200</strain>
    </source>
</reference>
<name>A0AAX0WX16_9GAMM</name>
<dbReference type="GO" id="GO:1902660">
    <property type="term" value="P:negative regulation of glucose mediated signaling pathway"/>
    <property type="evidence" value="ECO:0007669"/>
    <property type="project" value="TreeGrafter"/>
</dbReference>
<protein>
    <submittedName>
        <fullName evidence="2">3',5'-cyclic-nucleotide phosphodiesterase</fullName>
    </submittedName>
</protein>
<dbReference type="GeneID" id="98064985"/>
<dbReference type="InterPro" id="IPR036866">
    <property type="entry name" value="RibonucZ/Hydroxyglut_hydro"/>
</dbReference>
<dbReference type="InterPro" id="IPR000396">
    <property type="entry name" value="Pdiesterase2"/>
</dbReference>
<keyword evidence="1" id="KW-0114">cAMP</keyword>
<dbReference type="Pfam" id="PF02112">
    <property type="entry name" value="PDEase_II"/>
    <property type="match status" value="1"/>
</dbReference>
<dbReference type="PANTHER" id="PTHR28283:SF1">
    <property type="entry name" value="3',5'-CYCLIC-NUCLEOTIDE PHOSPHODIESTERASE 1"/>
    <property type="match status" value="1"/>
</dbReference>
<dbReference type="GO" id="GO:0006198">
    <property type="term" value="P:cAMP catabolic process"/>
    <property type="evidence" value="ECO:0007669"/>
    <property type="project" value="UniProtKB-UniRule"/>
</dbReference>
<keyword evidence="3" id="KW-1185">Reference proteome</keyword>
<comment type="caution">
    <text evidence="2">The sequence shown here is derived from an EMBL/GenBank/DDBJ whole genome shotgun (WGS) entry which is preliminary data.</text>
</comment>
<dbReference type="PRINTS" id="PR00388">
    <property type="entry name" value="PDIESTERASE2"/>
</dbReference>
<organism evidence="2 3">
    <name type="scientific">Legionella anisa</name>
    <dbReference type="NCBI Taxonomy" id="28082"/>
    <lineage>
        <taxon>Bacteria</taxon>
        <taxon>Pseudomonadati</taxon>
        <taxon>Pseudomonadota</taxon>
        <taxon>Gammaproteobacteria</taxon>
        <taxon>Legionellales</taxon>
        <taxon>Legionellaceae</taxon>
        <taxon>Legionella</taxon>
    </lineage>
</organism>
<dbReference type="Proteomes" id="UP000192511">
    <property type="component" value="Unassembled WGS sequence"/>
</dbReference>
<dbReference type="RefSeq" id="WP_019234932.1">
    <property type="nucleotide sequence ID" value="NZ_CAAAHR010000121.1"/>
</dbReference>
<dbReference type="PANTHER" id="PTHR28283">
    <property type="entry name" value="3',5'-CYCLIC-NUCLEOTIDE PHOSPHODIESTERASE 1"/>
    <property type="match status" value="1"/>
</dbReference>
<proteinExistence type="inferred from homology"/>
<dbReference type="PIRSF" id="PIRSF000962">
    <property type="entry name" value="Cyc_nuc_PDEase"/>
    <property type="match status" value="1"/>
</dbReference>
<dbReference type="GO" id="GO:0047555">
    <property type="term" value="F:3',5'-cyclic-GMP phosphodiesterase activity"/>
    <property type="evidence" value="ECO:0007669"/>
    <property type="project" value="TreeGrafter"/>
</dbReference>
<sequence>MRQLLITLFIFLLSHTAYCAPVFEIIPLGVYGGLKDGNLSAYLLKTTESENYAALDGGTLVHGLDVAVGRQSMRNKNVEDLLQKHIPAYLISHAHLDHLMGLVMAQPELREQQTIMAREETMQALEKNIFNWSVWGNFGDRGEIPHLNYQHYQTMPLLQWVAIPNTDLHVKAFPLSHGGMASSAFLIRYKTEYILYFGDTGADSIEKSTNMRNIWKEIAPLIRNKQLHAIMLECSFLNSQPDNKLFGHLKPNLFMLELRQLAAIVDPLDLENSLRGLSVVVTHIKPRLVDFANSKEDTRMQIINELSQENDIGVELIKPEQGIMLSL</sequence>
<keyword evidence="1" id="KW-0378">Hydrolase</keyword>
<comment type="similarity">
    <text evidence="1">Belongs to the cyclic nucleotide phosphodiesterase class-II family.</text>
</comment>
<dbReference type="EMBL" id="NBTX02000004">
    <property type="protein sequence ID" value="PNL62613.1"/>
    <property type="molecule type" value="Genomic_DNA"/>
</dbReference>